<dbReference type="InterPro" id="IPR029063">
    <property type="entry name" value="SAM-dependent_MTases_sf"/>
</dbReference>
<keyword evidence="4" id="KW-1185">Reference proteome</keyword>
<dbReference type="PANTHER" id="PTHR44068:SF11">
    <property type="entry name" value="GERANYL DIPHOSPHATE 2-C-METHYLTRANSFERASE"/>
    <property type="match status" value="1"/>
</dbReference>
<dbReference type="RefSeq" id="WP_159526425.1">
    <property type="nucleotide sequence ID" value="NZ_WUUU01000071.1"/>
</dbReference>
<dbReference type="Gene3D" id="3.40.50.150">
    <property type="entry name" value="Vaccinia Virus protein VP39"/>
    <property type="match status" value="1"/>
</dbReference>
<dbReference type="SUPFAM" id="SSF53335">
    <property type="entry name" value="S-adenosyl-L-methionine-dependent methyltransferases"/>
    <property type="match status" value="1"/>
</dbReference>
<evidence type="ECO:0000313" key="3">
    <source>
        <dbReference type="EMBL" id="MXR20912.1"/>
    </source>
</evidence>
<dbReference type="PANTHER" id="PTHR44068">
    <property type="entry name" value="ZGC:194242"/>
    <property type="match status" value="1"/>
</dbReference>
<feature type="non-terminal residue" evidence="3">
    <location>
        <position position="192"/>
    </location>
</feature>
<evidence type="ECO:0000259" key="2">
    <source>
        <dbReference type="Pfam" id="PF08241"/>
    </source>
</evidence>
<protein>
    <submittedName>
        <fullName evidence="3">Methyltransferase domain-containing protein</fullName>
    </submittedName>
</protein>
<comment type="caution">
    <text evidence="3">The sequence shown here is derived from an EMBL/GenBank/DDBJ whole genome shotgun (WGS) entry which is preliminary data.</text>
</comment>
<dbReference type="OrthoDB" id="8915at2157"/>
<organism evidence="3 4">
    <name type="scientific">Halobacterium bonnevillei</name>
    <dbReference type="NCBI Taxonomy" id="2692200"/>
    <lineage>
        <taxon>Archaea</taxon>
        <taxon>Methanobacteriati</taxon>
        <taxon>Methanobacteriota</taxon>
        <taxon>Stenosarchaea group</taxon>
        <taxon>Halobacteria</taxon>
        <taxon>Halobacteriales</taxon>
        <taxon>Halobacteriaceae</taxon>
        <taxon>Halobacterium</taxon>
    </lineage>
</organism>
<dbReference type="InterPro" id="IPR050447">
    <property type="entry name" value="Erg6_SMT_methyltransf"/>
</dbReference>
<accession>A0A6B0SPI4</accession>
<evidence type="ECO:0000256" key="1">
    <source>
        <dbReference type="ARBA" id="ARBA00022679"/>
    </source>
</evidence>
<keyword evidence="1 3" id="KW-0808">Transferase</keyword>
<reference evidence="3 4" key="1">
    <citation type="submission" date="2019-12" db="EMBL/GenBank/DDBJ databases">
        <title>Isolation and characterization of three novel carbon monoxide-oxidizing members of Halobacteria from salione crusts and soils.</title>
        <authorList>
            <person name="Myers M.R."/>
            <person name="King G.M."/>
        </authorList>
    </citation>
    <scope>NUCLEOTIDE SEQUENCE [LARGE SCALE GENOMIC DNA]</scope>
    <source>
        <strain evidence="3 4">PCN9</strain>
    </source>
</reference>
<sequence length="192" mass="20860">MGDDQLRDRITDQFSYRGSRADIWRVFDRLLDTDAFLNLGYSRWYQPHVGAASQRRLVTLLGERLAAYCSTTQDARLLDVGCGRGGPTVHLAEQFGFRATGVDLVPYNVARARENARKRGVDATFVVGDATSLPFASASLPACVGVDAFVYLPDRGAVFAEIADVLQPDGVLVFSDLLARAGVDDADSRAVS</sequence>
<name>A0A6B0SPI4_9EURY</name>
<gene>
    <name evidence="3" type="ORF">GRX66_09960</name>
</gene>
<keyword evidence="3" id="KW-0489">Methyltransferase</keyword>
<feature type="domain" description="Methyltransferase type 11" evidence="2">
    <location>
        <begin position="78"/>
        <end position="174"/>
    </location>
</feature>
<dbReference type="CDD" id="cd02440">
    <property type="entry name" value="AdoMet_MTases"/>
    <property type="match status" value="1"/>
</dbReference>
<dbReference type="Pfam" id="PF08241">
    <property type="entry name" value="Methyltransf_11"/>
    <property type="match status" value="1"/>
</dbReference>
<dbReference type="GO" id="GO:0032259">
    <property type="term" value="P:methylation"/>
    <property type="evidence" value="ECO:0007669"/>
    <property type="project" value="UniProtKB-KW"/>
</dbReference>
<dbReference type="EMBL" id="WUUU01000071">
    <property type="protein sequence ID" value="MXR20912.1"/>
    <property type="molecule type" value="Genomic_DNA"/>
</dbReference>
<dbReference type="InterPro" id="IPR013216">
    <property type="entry name" value="Methyltransf_11"/>
</dbReference>
<dbReference type="Proteomes" id="UP000471521">
    <property type="component" value="Unassembled WGS sequence"/>
</dbReference>
<proteinExistence type="predicted"/>
<dbReference type="AlphaFoldDB" id="A0A6B0SPI4"/>
<dbReference type="GO" id="GO:0008757">
    <property type="term" value="F:S-adenosylmethionine-dependent methyltransferase activity"/>
    <property type="evidence" value="ECO:0007669"/>
    <property type="project" value="InterPro"/>
</dbReference>
<evidence type="ECO:0000313" key="4">
    <source>
        <dbReference type="Proteomes" id="UP000471521"/>
    </source>
</evidence>